<accession>A0AA88UZ46</accession>
<organism evidence="2 3">
    <name type="scientific">Escallonia herrerae</name>
    <dbReference type="NCBI Taxonomy" id="1293975"/>
    <lineage>
        <taxon>Eukaryota</taxon>
        <taxon>Viridiplantae</taxon>
        <taxon>Streptophyta</taxon>
        <taxon>Embryophyta</taxon>
        <taxon>Tracheophyta</taxon>
        <taxon>Spermatophyta</taxon>
        <taxon>Magnoliopsida</taxon>
        <taxon>eudicotyledons</taxon>
        <taxon>Gunneridae</taxon>
        <taxon>Pentapetalae</taxon>
        <taxon>asterids</taxon>
        <taxon>campanulids</taxon>
        <taxon>Escalloniales</taxon>
        <taxon>Escalloniaceae</taxon>
        <taxon>Escallonia</taxon>
    </lineage>
</organism>
<dbReference type="Proteomes" id="UP001188597">
    <property type="component" value="Unassembled WGS sequence"/>
</dbReference>
<evidence type="ECO:0000313" key="2">
    <source>
        <dbReference type="EMBL" id="KAK2998428.1"/>
    </source>
</evidence>
<gene>
    <name evidence="2" type="ORF">RJ639_024633</name>
</gene>
<dbReference type="PANTHER" id="PTHR42648">
    <property type="entry name" value="TRANSPOSASE, PUTATIVE-RELATED"/>
    <property type="match status" value="1"/>
</dbReference>
<evidence type="ECO:0000259" key="1">
    <source>
        <dbReference type="Pfam" id="PF13976"/>
    </source>
</evidence>
<feature type="domain" description="GAG-pre-integrase" evidence="1">
    <location>
        <begin position="66"/>
        <end position="120"/>
    </location>
</feature>
<dbReference type="AlphaFoldDB" id="A0AA88UZ46"/>
<dbReference type="Pfam" id="PF13976">
    <property type="entry name" value="gag_pre-integrs"/>
    <property type="match status" value="1"/>
</dbReference>
<protein>
    <recommendedName>
        <fullName evidence="1">GAG-pre-integrase domain-containing protein</fullName>
    </recommendedName>
</protein>
<keyword evidence="3" id="KW-1185">Reference proteome</keyword>
<name>A0AA88UZ46_9ASTE</name>
<dbReference type="InterPro" id="IPR025724">
    <property type="entry name" value="GAG-pre-integrase_dom"/>
</dbReference>
<comment type="caution">
    <text evidence="2">The sequence shown here is derived from an EMBL/GenBank/DDBJ whole genome shotgun (WGS) entry which is preliminary data.</text>
</comment>
<reference evidence="2" key="1">
    <citation type="submission" date="2022-12" db="EMBL/GenBank/DDBJ databases">
        <title>Draft genome assemblies for two species of Escallonia (Escalloniales).</title>
        <authorList>
            <person name="Chanderbali A."/>
            <person name="Dervinis C."/>
            <person name="Anghel I."/>
            <person name="Soltis D."/>
            <person name="Soltis P."/>
            <person name="Zapata F."/>
        </authorList>
    </citation>
    <scope>NUCLEOTIDE SEQUENCE</scope>
    <source>
        <strain evidence="2">UCBG64.0493</strain>
        <tissue evidence="2">Leaf</tissue>
    </source>
</reference>
<sequence length="220" mass="24539">MAQQRRSRQDGEGEIEKLKHLFLANALCSIRVTQMVVFVDEVSSWRVKKDESFFEGGSTITLAATTVLSSDLDADATKLCHICLGHISEKGMDMPSKQGLLGSKKIEKLDFYGHCVFGKQCRVKFSQTAHTNKGTVDYIHSDLWGPSTVSSKGGVRYMLTFIDDFSRKKEELIDAGKGHGDGEKVEPEKSKQLLYTEGALFFGFQQSDILGDILAVWEEF</sequence>
<evidence type="ECO:0000313" key="3">
    <source>
        <dbReference type="Proteomes" id="UP001188597"/>
    </source>
</evidence>
<proteinExistence type="predicted"/>
<dbReference type="PANTHER" id="PTHR42648:SF28">
    <property type="entry name" value="TRANSPOSON-ENCODED PROTEIN WITH RIBONUCLEASE H-LIKE AND RETROVIRUS ZINC FINGER-LIKE DOMAINS"/>
    <property type="match status" value="1"/>
</dbReference>
<dbReference type="EMBL" id="JAVXUP010003657">
    <property type="protein sequence ID" value="KAK2998428.1"/>
    <property type="molecule type" value="Genomic_DNA"/>
</dbReference>
<dbReference type="InterPro" id="IPR039537">
    <property type="entry name" value="Retrotran_Ty1/copia-like"/>
</dbReference>